<dbReference type="SUPFAM" id="SSF52156">
    <property type="entry name" value="Initiation factor IF2/eIF5b, domain 3"/>
    <property type="match status" value="1"/>
</dbReference>
<comment type="caution">
    <text evidence="12">The sequence shown here is derived from an EMBL/GenBank/DDBJ whole genome shotgun (WGS) entry which is preliminary data.</text>
</comment>
<feature type="binding site" evidence="8">
    <location>
        <begin position="424"/>
        <end position="431"/>
    </location>
    <ligand>
        <name>GTP</name>
        <dbReference type="ChEBI" id="CHEBI:37565"/>
    </ligand>
</feature>
<evidence type="ECO:0000259" key="11">
    <source>
        <dbReference type="PROSITE" id="PS51722"/>
    </source>
</evidence>
<dbReference type="InterPro" id="IPR006847">
    <property type="entry name" value="IF2_N"/>
</dbReference>
<keyword evidence="8" id="KW-0963">Cytoplasm</keyword>
<dbReference type="Gene3D" id="3.40.50.10050">
    <property type="entry name" value="Translation initiation factor IF- 2, domain 3"/>
    <property type="match status" value="1"/>
</dbReference>
<evidence type="ECO:0000313" key="13">
    <source>
        <dbReference type="Proteomes" id="UP000526307"/>
    </source>
</evidence>
<dbReference type="NCBIfam" id="TIGR00487">
    <property type="entry name" value="IF-2"/>
    <property type="match status" value="1"/>
</dbReference>
<dbReference type="PANTHER" id="PTHR43381:SF5">
    <property type="entry name" value="TR-TYPE G DOMAIN-CONTAINING PROTEIN"/>
    <property type="match status" value="1"/>
</dbReference>
<evidence type="ECO:0000256" key="3">
    <source>
        <dbReference type="ARBA" id="ARBA00022540"/>
    </source>
</evidence>
<dbReference type="HAMAP" id="MF_00100_B">
    <property type="entry name" value="IF_2_B"/>
    <property type="match status" value="1"/>
</dbReference>
<evidence type="ECO:0000256" key="8">
    <source>
        <dbReference type="HAMAP-Rule" id="MF_00100"/>
    </source>
</evidence>
<comment type="function">
    <text evidence="7 8 9">One of the essential components for the initiation of protein synthesis. Protects formylmethionyl-tRNA from spontaneous hydrolysis and promotes its binding to the 30S ribosomal subunits. Also involved in the hydrolysis of GTP during the formation of the 70S ribosomal complex.</text>
</comment>
<feature type="binding site" evidence="8">
    <location>
        <begin position="524"/>
        <end position="527"/>
    </location>
    <ligand>
        <name>GTP</name>
        <dbReference type="ChEBI" id="CHEBI:37565"/>
    </ligand>
</feature>
<accession>A0A7Y8VSI3</accession>
<dbReference type="EMBL" id="JABXYR010000002">
    <property type="protein sequence ID" value="NWO23849.1"/>
    <property type="molecule type" value="Genomic_DNA"/>
</dbReference>
<dbReference type="PROSITE" id="PS01176">
    <property type="entry name" value="IF2"/>
    <property type="match status" value="1"/>
</dbReference>
<evidence type="ECO:0000313" key="12">
    <source>
        <dbReference type="EMBL" id="NWO23849.1"/>
    </source>
</evidence>
<evidence type="ECO:0000256" key="2">
    <source>
        <dbReference type="ARBA" id="ARBA00020675"/>
    </source>
</evidence>
<feature type="compositionally biased region" description="Basic and acidic residues" evidence="10">
    <location>
        <begin position="271"/>
        <end position="307"/>
    </location>
</feature>
<dbReference type="Gene3D" id="3.40.50.300">
    <property type="entry name" value="P-loop containing nucleotide triphosphate hydrolases"/>
    <property type="match status" value="1"/>
</dbReference>
<keyword evidence="3 8" id="KW-0396">Initiation factor</keyword>
<reference evidence="12 13" key="1">
    <citation type="submission" date="2020-06" db="EMBL/GenBank/DDBJ databases">
        <title>Mogibacterium timidum strain W9173 genomic sequence.</title>
        <authorList>
            <person name="Wade W.G."/>
            <person name="Johnston C.D."/>
            <person name="Chen T."/>
            <person name="Dewhirst F.E."/>
        </authorList>
    </citation>
    <scope>NUCLEOTIDE SEQUENCE [LARGE SCALE GENOMIC DNA]</scope>
    <source>
        <strain evidence="12 13">W9173</strain>
    </source>
</reference>
<dbReference type="InterPro" id="IPR036925">
    <property type="entry name" value="TIF_IF2_dom3_sf"/>
</dbReference>
<proteinExistence type="inferred from homology"/>
<dbReference type="GO" id="GO:0003924">
    <property type="term" value="F:GTPase activity"/>
    <property type="evidence" value="ECO:0007669"/>
    <property type="project" value="UniProtKB-UniRule"/>
</dbReference>
<dbReference type="Gene3D" id="2.40.30.10">
    <property type="entry name" value="Translation factors"/>
    <property type="match status" value="2"/>
</dbReference>
<dbReference type="FunFam" id="2.40.30.10:FF:000008">
    <property type="entry name" value="Translation initiation factor IF-2"/>
    <property type="match status" value="1"/>
</dbReference>
<dbReference type="PROSITE" id="PS51722">
    <property type="entry name" value="G_TR_2"/>
    <property type="match status" value="1"/>
</dbReference>
<dbReference type="FunFam" id="3.40.50.10050:FF:000001">
    <property type="entry name" value="Translation initiation factor IF-2"/>
    <property type="match status" value="1"/>
</dbReference>
<dbReference type="InterPro" id="IPR005225">
    <property type="entry name" value="Small_GTP-bd"/>
</dbReference>
<feature type="binding site" evidence="8">
    <location>
        <begin position="470"/>
        <end position="474"/>
    </location>
    <ligand>
        <name>GTP</name>
        <dbReference type="ChEBI" id="CHEBI:37565"/>
    </ligand>
</feature>
<dbReference type="FunFam" id="2.40.30.10:FF:000007">
    <property type="entry name" value="Translation initiation factor IF-2"/>
    <property type="match status" value="1"/>
</dbReference>
<comment type="subcellular location">
    <subcellularLocation>
        <location evidence="8">Cytoplasm</location>
    </subcellularLocation>
</comment>
<dbReference type="NCBIfam" id="TIGR00231">
    <property type="entry name" value="small_GTP"/>
    <property type="match status" value="1"/>
</dbReference>
<dbReference type="InterPro" id="IPR015760">
    <property type="entry name" value="TIF_IF2"/>
</dbReference>
<keyword evidence="13" id="KW-1185">Reference proteome</keyword>
<evidence type="ECO:0000256" key="7">
    <source>
        <dbReference type="ARBA" id="ARBA00025162"/>
    </source>
</evidence>
<evidence type="ECO:0000256" key="6">
    <source>
        <dbReference type="ARBA" id="ARBA00023134"/>
    </source>
</evidence>
<dbReference type="CDD" id="cd03702">
    <property type="entry name" value="IF2_mtIF2_II"/>
    <property type="match status" value="1"/>
</dbReference>
<evidence type="ECO:0000256" key="4">
    <source>
        <dbReference type="ARBA" id="ARBA00022741"/>
    </source>
</evidence>
<dbReference type="GO" id="GO:0005829">
    <property type="term" value="C:cytosol"/>
    <property type="evidence" value="ECO:0007669"/>
    <property type="project" value="TreeGrafter"/>
</dbReference>
<dbReference type="InterPro" id="IPR000178">
    <property type="entry name" value="TF_IF2_bacterial-like"/>
</dbReference>
<dbReference type="CDD" id="cd01887">
    <property type="entry name" value="IF2_eIF5B"/>
    <property type="match status" value="1"/>
</dbReference>
<dbReference type="Pfam" id="PF11987">
    <property type="entry name" value="IF-2"/>
    <property type="match status" value="1"/>
</dbReference>
<sequence length="913" mass="99722">MTKKVNELMTELGVSYQELKKAADTMGIEVKTERTNLAQKDADRLSDTFSKLKGLDSKSDKNSNKPKIKAAPIINKDFAHKPKAPMGKPMPRREEAAADKAAEVSAKAVEDSGSKEKVQAEAAADEPQKAPKIKKSKAEDKKPAKKVKAADNGEKSEEVSKKAAKTEEKAKDKKSEKKDEPYENAPNKPMRFKKIFDASTAPKEESKSSRKKSGDKKDGKKAERGGRRNDRNGQGGKSSESRQGKNSSRPQSSSRADAPMVDKPQKGKSKKFFDKDKDKDRDKFKHEKRSEGKSRSRFFDERNLEKQVKHRKKKAPKVTEPEVEIEELLPEGTVAVTAPITVAGLAEQAEISVSKIIMSLMKLGIMATVNQTLDKDTIEMLAEDLGIQVVVTEEHEEVVEEGLDLHEDKESELKPRAPIITVMGHVDHGKTSLLDAIRNTNVTAGESGGITQHIGASEVKINGKKIVFLDTPGHEAFTTMRARGAQVTDIAVLVVAADDSVKPQTVESISHAKAANVPIIVAINKIDKPGANIDRVKKDLADHGVLVEDWGGDVISVPVSAKKGEGITDLLEMILLQAEVLELRANPDRLAMGTVIEARLDKSKGPIATLLVTNGTLKAGQSVVAGTTSGKIRVMTNFRGETIRKALPATPVEILGLSDVPMAGDSFNAVKDDKVAREIAESRQEKVREDILAKNSSTTLEKLFSQIQEGETKELNLIIKGDVQGSVGAIISSLEKLDTADVRVNVVHSGVGTVTESDVMLAETSGAIIIGFNVRPTTAVQTRADDAEIEIRTYRVIYDIIDDVQNAMKGMLDPEYKEEILGKAEIREIFKVPNLGIVGGAYIIEGKVKRNAQIRLVRDGIVIHEGTISSLRRFKDDVKEVAQGYECGLGIESYNDIKPSDIIECFHMVEIER</sequence>
<dbReference type="Proteomes" id="UP000526307">
    <property type="component" value="Unassembled WGS sequence"/>
</dbReference>
<protein>
    <recommendedName>
        <fullName evidence="2 8">Translation initiation factor IF-2</fullName>
    </recommendedName>
</protein>
<dbReference type="GO" id="GO:0005525">
    <property type="term" value="F:GTP binding"/>
    <property type="evidence" value="ECO:0007669"/>
    <property type="project" value="UniProtKB-KW"/>
</dbReference>
<feature type="compositionally biased region" description="Polar residues" evidence="10">
    <location>
        <begin position="244"/>
        <end position="255"/>
    </location>
</feature>
<keyword evidence="5 8" id="KW-0648">Protein biosynthesis</keyword>
<evidence type="ECO:0000256" key="9">
    <source>
        <dbReference type="RuleBase" id="RU000644"/>
    </source>
</evidence>
<feature type="region of interest" description="Disordered" evidence="10">
    <location>
        <begin position="51"/>
        <end position="319"/>
    </location>
</feature>
<dbReference type="InterPro" id="IPR023115">
    <property type="entry name" value="TIF_IF2_dom3"/>
</dbReference>
<dbReference type="SUPFAM" id="SSF50447">
    <property type="entry name" value="Translation proteins"/>
    <property type="match status" value="2"/>
</dbReference>
<gene>
    <name evidence="8 12" type="primary">infB</name>
    <name evidence="12" type="ORF">HW270_07190</name>
</gene>
<dbReference type="InterPro" id="IPR053905">
    <property type="entry name" value="EF-G-like_DII"/>
</dbReference>
<comment type="similarity">
    <text evidence="1 8 9">Belongs to the TRAFAC class translation factor GTPase superfamily. Classic translation factor GTPase family. IF-2 subfamily.</text>
</comment>
<dbReference type="Pfam" id="PF00009">
    <property type="entry name" value="GTP_EFTU"/>
    <property type="match status" value="1"/>
</dbReference>
<name>A0A7Y8VSI3_9FIRM</name>
<evidence type="ECO:0000256" key="1">
    <source>
        <dbReference type="ARBA" id="ARBA00007733"/>
    </source>
</evidence>
<dbReference type="Pfam" id="PF22042">
    <property type="entry name" value="EF-G_D2"/>
    <property type="match status" value="1"/>
</dbReference>
<feature type="domain" description="Tr-type G" evidence="11">
    <location>
        <begin position="415"/>
        <end position="582"/>
    </location>
</feature>
<dbReference type="InterPro" id="IPR000795">
    <property type="entry name" value="T_Tr_GTP-bd_dom"/>
</dbReference>
<feature type="region of interest" description="G-domain" evidence="8">
    <location>
        <begin position="418"/>
        <end position="566"/>
    </location>
</feature>
<evidence type="ECO:0000256" key="10">
    <source>
        <dbReference type="SAM" id="MobiDB-lite"/>
    </source>
</evidence>
<dbReference type="AlphaFoldDB" id="A0A7Y8VSI3"/>
<dbReference type="PANTHER" id="PTHR43381">
    <property type="entry name" value="TRANSLATION INITIATION FACTOR IF-2-RELATED"/>
    <property type="match status" value="1"/>
</dbReference>
<evidence type="ECO:0000256" key="5">
    <source>
        <dbReference type="ARBA" id="ARBA00022917"/>
    </source>
</evidence>
<dbReference type="Pfam" id="PF04760">
    <property type="entry name" value="IF2_N"/>
    <property type="match status" value="1"/>
</dbReference>
<keyword evidence="6 8" id="KW-0342">GTP-binding</keyword>
<dbReference type="RefSeq" id="WP_009644859.1">
    <property type="nucleotide sequence ID" value="NZ_CAUVNY010000010.1"/>
</dbReference>
<dbReference type="GO" id="GO:0003743">
    <property type="term" value="F:translation initiation factor activity"/>
    <property type="evidence" value="ECO:0007669"/>
    <property type="project" value="UniProtKB-UniRule"/>
</dbReference>
<dbReference type="FunFam" id="3.40.50.300:FF:000019">
    <property type="entry name" value="Translation initiation factor IF-2"/>
    <property type="match status" value="1"/>
</dbReference>
<feature type="compositionally biased region" description="Basic and acidic residues" evidence="10">
    <location>
        <begin position="53"/>
        <end position="63"/>
    </location>
</feature>
<dbReference type="CDD" id="cd03692">
    <property type="entry name" value="mtIF2_IVc"/>
    <property type="match status" value="1"/>
</dbReference>
<dbReference type="InterPro" id="IPR044145">
    <property type="entry name" value="IF2_II"/>
</dbReference>
<feature type="compositionally biased region" description="Basic and acidic residues" evidence="10">
    <location>
        <begin position="215"/>
        <end position="231"/>
    </location>
</feature>
<dbReference type="InterPro" id="IPR027417">
    <property type="entry name" value="P-loop_NTPase"/>
</dbReference>
<organism evidence="12 13">
    <name type="scientific">Mogibacterium timidum</name>
    <dbReference type="NCBI Taxonomy" id="35519"/>
    <lineage>
        <taxon>Bacteria</taxon>
        <taxon>Bacillati</taxon>
        <taxon>Bacillota</taxon>
        <taxon>Clostridia</taxon>
        <taxon>Peptostreptococcales</taxon>
        <taxon>Anaerovoracaceae</taxon>
        <taxon>Mogibacterium</taxon>
    </lineage>
</organism>
<dbReference type="InterPro" id="IPR009000">
    <property type="entry name" value="Transl_B-barrel_sf"/>
</dbReference>
<feature type="compositionally biased region" description="Basic and acidic residues" evidence="10">
    <location>
        <begin position="136"/>
        <end position="181"/>
    </location>
</feature>
<dbReference type="SUPFAM" id="SSF52540">
    <property type="entry name" value="P-loop containing nucleoside triphosphate hydrolases"/>
    <property type="match status" value="1"/>
</dbReference>
<feature type="compositionally biased region" description="Basic and acidic residues" evidence="10">
    <location>
        <begin position="91"/>
        <end position="119"/>
    </location>
</feature>
<keyword evidence="4 8" id="KW-0547">Nucleotide-binding</keyword>